<dbReference type="RefSeq" id="WP_071177332.1">
    <property type="nucleotide sequence ID" value="NZ_CP017831.1"/>
</dbReference>
<evidence type="ECO:0000313" key="3">
    <source>
        <dbReference type="Proteomes" id="UP000179284"/>
    </source>
</evidence>
<dbReference type="PROSITE" id="PS50930">
    <property type="entry name" value="HTH_LYTTR"/>
    <property type="match status" value="1"/>
</dbReference>
<accession>A0A1D9P5E7</accession>
<protein>
    <submittedName>
        <fullName evidence="2">LytTr domain-containing protein</fullName>
    </submittedName>
</protein>
<keyword evidence="3" id="KW-1185">Reference proteome</keyword>
<name>A0A1D9P5E7_9FIRM</name>
<dbReference type="InterPro" id="IPR046947">
    <property type="entry name" value="LytR-like"/>
</dbReference>
<dbReference type="PANTHER" id="PTHR37299">
    <property type="entry name" value="TRANSCRIPTIONAL REGULATOR-RELATED"/>
    <property type="match status" value="1"/>
</dbReference>
<dbReference type="EMBL" id="CP017831">
    <property type="protein sequence ID" value="AOZ97761.1"/>
    <property type="molecule type" value="Genomic_DNA"/>
</dbReference>
<reference evidence="3" key="1">
    <citation type="submission" date="2016-10" db="EMBL/GenBank/DDBJ databases">
        <title>The complete genome sequence of the rumen bacterium Butyrivibrio hungatei MB2003.</title>
        <authorList>
            <person name="Palevich N."/>
            <person name="Kelly W.J."/>
            <person name="Leahy S.C."/>
            <person name="Altermann E."/>
            <person name="Rakonjac J."/>
            <person name="Attwood G.T."/>
        </authorList>
    </citation>
    <scope>NUCLEOTIDE SEQUENCE [LARGE SCALE GENOMIC DNA]</scope>
    <source>
        <strain evidence="3">MB2003</strain>
    </source>
</reference>
<organism evidence="2 3">
    <name type="scientific">Butyrivibrio hungatei</name>
    <dbReference type="NCBI Taxonomy" id="185008"/>
    <lineage>
        <taxon>Bacteria</taxon>
        <taxon>Bacillati</taxon>
        <taxon>Bacillota</taxon>
        <taxon>Clostridia</taxon>
        <taxon>Lachnospirales</taxon>
        <taxon>Lachnospiraceae</taxon>
        <taxon>Butyrivibrio</taxon>
    </lineage>
</organism>
<proteinExistence type="predicted"/>
<dbReference type="Pfam" id="PF04397">
    <property type="entry name" value="LytTR"/>
    <property type="match status" value="1"/>
</dbReference>
<dbReference type="KEGG" id="bhu:bhn_I2729"/>
<dbReference type="Proteomes" id="UP000179284">
    <property type="component" value="Chromosome I"/>
</dbReference>
<evidence type="ECO:0000259" key="1">
    <source>
        <dbReference type="PROSITE" id="PS50930"/>
    </source>
</evidence>
<dbReference type="PANTHER" id="PTHR37299:SF1">
    <property type="entry name" value="STAGE 0 SPORULATION PROTEIN A HOMOLOG"/>
    <property type="match status" value="1"/>
</dbReference>
<dbReference type="AlphaFoldDB" id="A0A1D9P5E7"/>
<feature type="domain" description="HTH LytTR-type" evidence="1">
    <location>
        <begin position="41"/>
        <end position="145"/>
    </location>
</feature>
<evidence type="ECO:0000313" key="2">
    <source>
        <dbReference type="EMBL" id="AOZ97761.1"/>
    </source>
</evidence>
<dbReference type="GO" id="GO:0003677">
    <property type="term" value="F:DNA binding"/>
    <property type="evidence" value="ECO:0007669"/>
    <property type="project" value="InterPro"/>
</dbReference>
<dbReference type="InterPro" id="IPR007492">
    <property type="entry name" value="LytTR_DNA-bd_dom"/>
</dbReference>
<dbReference type="GO" id="GO:0000156">
    <property type="term" value="F:phosphorelay response regulator activity"/>
    <property type="evidence" value="ECO:0007669"/>
    <property type="project" value="InterPro"/>
</dbReference>
<dbReference type="SMART" id="SM00850">
    <property type="entry name" value="LytTR"/>
    <property type="match status" value="1"/>
</dbReference>
<dbReference type="Gene3D" id="2.40.50.1020">
    <property type="entry name" value="LytTr DNA-binding domain"/>
    <property type="match status" value="1"/>
</dbReference>
<gene>
    <name evidence="2" type="ORF">bhn_I2729</name>
</gene>
<sequence length="146" mass="17057">MKLQIEEGTADKEPIVIIKCNAIDENIKKISEYIKQYMVKISCIKDGKTFQVPIDLVLYIDTVDNRTFVYCANEVYECKQKLIYVEKELEHTPMVRISKNCLLNVSYLKSVEPFLNHRMKAQISNGEWLVVSRKYISTLKDKIMSK</sequence>
<dbReference type="OrthoDB" id="9808614at2"/>